<dbReference type="AlphaFoldDB" id="B7PPS3"/>
<name>B7PPS3_IXOSC</name>
<evidence type="ECO:0000313" key="3">
    <source>
        <dbReference type="Proteomes" id="UP000001555"/>
    </source>
</evidence>
<organism>
    <name type="scientific">Ixodes scapularis</name>
    <name type="common">Black-legged tick</name>
    <name type="synonym">Deer tick</name>
    <dbReference type="NCBI Taxonomy" id="6945"/>
    <lineage>
        <taxon>Eukaryota</taxon>
        <taxon>Metazoa</taxon>
        <taxon>Ecdysozoa</taxon>
        <taxon>Arthropoda</taxon>
        <taxon>Chelicerata</taxon>
        <taxon>Arachnida</taxon>
        <taxon>Acari</taxon>
        <taxon>Parasitiformes</taxon>
        <taxon>Ixodida</taxon>
        <taxon>Ixodoidea</taxon>
        <taxon>Ixodidae</taxon>
        <taxon>Ixodinae</taxon>
        <taxon>Ixodes</taxon>
    </lineage>
</organism>
<proteinExistence type="predicted"/>
<evidence type="ECO:0000313" key="1">
    <source>
        <dbReference type="EMBL" id="EEC08595.1"/>
    </source>
</evidence>
<dbReference type="EnsemblMetazoa" id="ISCW006572-RA">
    <property type="protein sequence ID" value="ISCW006572-PA"/>
    <property type="gene ID" value="ISCW006572"/>
</dbReference>
<dbReference type="HOGENOM" id="CLU_2040644_0_0_1"/>
<reference evidence="2" key="2">
    <citation type="submission" date="2020-05" db="UniProtKB">
        <authorList>
            <consortium name="EnsemblMetazoa"/>
        </authorList>
    </citation>
    <scope>IDENTIFICATION</scope>
    <source>
        <strain evidence="2">wikel</strain>
    </source>
</reference>
<keyword evidence="3" id="KW-1185">Reference proteome</keyword>
<dbReference type="VEuPathDB" id="VectorBase:ISCW006572"/>
<reference evidence="1 3" key="1">
    <citation type="submission" date="2008-03" db="EMBL/GenBank/DDBJ databases">
        <title>Annotation of Ixodes scapularis.</title>
        <authorList>
            <consortium name="Ixodes scapularis Genome Project Consortium"/>
            <person name="Caler E."/>
            <person name="Hannick L.I."/>
            <person name="Bidwell S."/>
            <person name="Joardar V."/>
            <person name="Thiagarajan M."/>
            <person name="Amedeo P."/>
            <person name="Galinsky K.J."/>
            <person name="Schobel S."/>
            <person name="Inman J."/>
            <person name="Hostetler J."/>
            <person name="Miller J."/>
            <person name="Hammond M."/>
            <person name="Megy K."/>
            <person name="Lawson D."/>
            <person name="Kodira C."/>
            <person name="Sutton G."/>
            <person name="Meyer J."/>
            <person name="Hill C.A."/>
            <person name="Birren B."/>
            <person name="Nene V."/>
            <person name="Collins F."/>
            <person name="Alarcon-Chaidez F."/>
            <person name="Wikel S."/>
            <person name="Strausberg R."/>
        </authorList>
    </citation>
    <scope>NUCLEOTIDE SEQUENCE [LARGE SCALE GENOMIC DNA]</scope>
    <source>
        <strain evidence="3">Wikel</strain>
        <strain evidence="1">Wikel colony</strain>
    </source>
</reference>
<accession>B7PPS3</accession>
<dbReference type="Proteomes" id="UP000001555">
    <property type="component" value="Unassembled WGS sequence"/>
</dbReference>
<dbReference type="EMBL" id="ABJB010310948">
    <property type="status" value="NOT_ANNOTATED_CDS"/>
    <property type="molecule type" value="Genomic_DNA"/>
</dbReference>
<dbReference type="PaxDb" id="6945-B7PPS3"/>
<dbReference type="EMBL" id="DS760342">
    <property type="protein sequence ID" value="EEC08595.1"/>
    <property type="molecule type" value="Genomic_DNA"/>
</dbReference>
<gene>
    <name evidence="1" type="ORF">IscW_ISCW006572</name>
</gene>
<dbReference type="InParanoid" id="B7PPS3"/>
<protein>
    <submittedName>
        <fullName evidence="1 2">Uncharacterized protein</fullName>
    </submittedName>
</protein>
<dbReference type="VEuPathDB" id="VectorBase:ISCI006572"/>
<sequence>MYKTNISIKAAQAKRLENQTSSSKPIPKKKKKIRSCQLIVVETNRDPASKVKISNERGMLRLNKSPKSNVPQSIDNPAARSHRIRNSLRAQTFSLCESNRNIFVQKCLEAFQNNMGQRQDI</sequence>
<evidence type="ECO:0000313" key="2">
    <source>
        <dbReference type="EnsemblMetazoa" id="ISCW006572-PA"/>
    </source>
</evidence>